<evidence type="ECO:0000256" key="3">
    <source>
        <dbReference type="ARBA" id="ARBA00022679"/>
    </source>
</evidence>
<name>A0A3S4WVE8_9ACTN</name>
<gene>
    <name evidence="10" type="primary">pknH</name>
    <name evidence="10" type="ORF">NCTC13652_00470</name>
</gene>
<dbReference type="PANTHER" id="PTHR43289">
    <property type="entry name" value="MITOGEN-ACTIVATED PROTEIN KINASE KINASE KINASE 20-RELATED"/>
    <property type="match status" value="1"/>
</dbReference>
<protein>
    <recommendedName>
        <fullName evidence="1">non-specific serine/threonine protein kinase</fullName>
        <ecNumber evidence="1">2.7.11.1</ecNumber>
    </recommendedName>
</protein>
<keyword evidence="3 10" id="KW-0808">Transferase</keyword>
<dbReference type="Pfam" id="PF00069">
    <property type="entry name" value="Pkinase"/>
    <property type="match status" value="1"/>
</dbReference>
<dbReference type="Proteomes" id="UP000277858">
    <property type="component" value="Chromosome"/>
</dbReference>
<evidence type="ECO:0000256" key="5">
    <source>
        <dbReference type="ARBA" id="ARBA00022777"/>
    </source>
</evidence>
<feature type="region of interest" description="Disordered" evidence="8">
    <location>
        <begin position="403"/>
        <end position="443"/>
    </location>
</feature>
<dbReference type="AlphaFoldDB" id="A0A3S4WVE8"/>
<dbReference type="Gene3D" id="1.10.510.10">
    <property type="entry name" value="Transferase(Phosphotransferase) domain 1"/>
    <property type="match status" value="1"/>
</dbReference>
<proteinExistence type="predicted"/>
<dbReference type="PANTHER" id="PTHR43289:SF6">
    <property type="entry name" value="SERINE_THREONINE-PROTEIN KINASE NEKL-3"/>
    <property type="match status" value="1"/>
</dbReference>
<keyword evidence="2" id="KW-0723">Serine/threonine-protein kinase</keyword>
<dbReference type="InterPro" id="IPR008271">
    <property type="entry name" value="Ser/Thr_kinase_AS"/>
</dbReference>
<dbReference type="InterPro" id="IPR011009">
    <property type="entry name" value="Kinase-like_dom_sf"/>
</dbReference>
<evidence type="ECO:0000256" key="8">
    <source>
        <dbReference type="SAM" id="MobiDB-lite"/>
    </source>
</evidence>
<dbReference type="PROSITE" id="PS00107">
    <property type="entry name" value="PROTEIN_KINASE_ATP"/>
    <property type="match status" value="1"/>
</dbReference>
<keyword evidence="4 7" id="KW-0547">Nucleotide-binding</keyword>
<evidence type="ECO:0000313" key="11">
    <source>
        <dbReference type="Proteomes" id="UP000277858"/>
    </source>
</evidence>
<dbReference type="Gene3D" id="3.30.200.20">
    <property type="entry name" value="Phosphorylase Kinase, domain 1"/>
    <property type="match status" value="1"/>
</dbReference>
<dbReference type="EMBL" id="LR134473">
    <property type="protein sequence ID" value="VEI02298.1"/>
    <property type="molecule type" value="Genomic_DNA"/>
</dbReference>
<feature type="binding site" evidence="7">
    <location>
        <position position="47"/>
    </location>
    <ligand>
        <name>ATP</name>
        <dbReference type="ChEBI" id="CHEBI:30616"/>
    </ligand>
</feature>
<keyword evidence="6 7" id="KW-0067">ATP-binding</keyword>
<feature type="compositionally biased region" description="Low complexity" evidence="8">
    <location>
        <begin position="414"/>
        <end position="442"/>
    </location>
</feature>
<sequence>MNDDQSEPQGAGRALGSNYLLTSVLGTGSMGEVWRATDRSGRAFAVKLLLPGLASDPDLVRRFVTERSIALGIDSPHVVRVHDMVVEGQTLAIVMDLVDGTDLQSLLARRGTLPAGEAAELGRQIAIGLGAVHAHGIVHRDVKPANVLVEPGPPESARLTDFGVSFLQDASHLSHMTAVVGTPNYMAPEIIEGHRPTAASDLYSLGIMLYEMVCGVTPFATGSTMTVLRGHCQCAPGRPDGFPEPLWQIVSRLLAKSPTDRLYRAADVAAALSAAGPVLAAVPALARLRTPPPAVPLPQLDPTVIPAPDPTWVPGPASPATFPPAAPSAAPAVAPGSPYPAAAAFPAPADPRLPGGSRRRRRGLVVGALAVVVIAASTGGYLFSQRGTGTGGTAAAVVAPTDSSASATSGPVGATAPAQSTAPAQPTTSTPSSTPTAAATPSLVSAGTSSYRNQRYGFGFTAPIGWSGTEDADGVTFTSPDGRATMRGLGVNTGLADCGGSLSACYQTAQDSYRDAGASITYKAHGKRWYVISGYRSNGSEYYERRHLGTASSNALVVDAPPEQQKQMEAPIGKASLSFTAGDLSTTH</sequence>
<evidence type="ECO:0000256" key="7">
    <source>
        <dbReference type="PROSITE-ProRule" id="PRU10141"/>
    </source>
</evidence>
<dbReference type="SMART" id="SM00220">
    <property type="entry name" value="S_TKc"/>
    <property type="match status" value="1"/>
</dbReference>
<reference evidence="10 11" key="1">
    <citation type="submission" date="2018-12" db="EMBL/GenBank/DDBJ databases">
        <authorList>
            <consortium name="Pathogen Informatics"/>
        </authorList>
    </citation>
    <scope>NUCLEOTIDE SEQUENCE [LARGE SCALE GENOMIC DNA]</scope>
    <source>
        <strain evidence="10 11">NCTC13652</strain>
    </source>
</reference>
<dbReference type="SUPFAM" id="SSF56112">
    <property type="entry name" value="Protein kinase-like (PK-like)"/>
    <property type="match status" value="1"/>
</dbReference>
<dbReference type="InterPro" id="IPR017441">
    <property type="entry name" value="Protein_kinase_ATP_BS"/>
</dbReference>
<evidence type="ECO:0000259" key="9">
    <source>
        <dbReference type="PROSITE" id="PS50011"/>
    </source>
</evidence>
<evidence type="ECO:0000256" key="6">
    <source>
        <dbReference type="ARBA" id="ARBA00022840"/>
    </source>
</evidence>
<dbReference type="InterPro" id="IPR000719">
    <property type="entry name" value="Prot_kinase_dom"/>
</dbReference>
<dbReference type="GO" id="GO:0005524">
    <property type="term" value="F:ATP binding"/>
    <property type="evidence" value="ECO:0007669"/>
    <property type="project" value="UniProtKB-UniRule"/>
</dbReference>
<dbReference type="PROSITE" id="PS00108">
    <property type="entry name" value="PROTEIN_KINASE_ST"/>
    <property type="match status" value="1"/>
</dbReference>
<keyword evidence="5 10" id="KW-0418">Kinase</keyword>
<dbReference type="EC" id="2.7.11.1" evidence="1"/>
<dbReference type="STRING" id="1122997.GCA_000425285_02391"/>
<dbReference type="GO" id="GO:0004674">
    <property type="term" value="F:protein serine/threonine kinase activity"/>
    <property type="evidence" value="ECO:0007669"/>
    <property type="project" value="UniProtKB-KW"/>
</dbReference>
<evidence type="ECO:0000313" key="10">
    <source>
        <dbReference type="EMBL" id="VEI02298.1"/>
    </source>
</evidence>
<evidence type="ECO:0000256" key="4">
    <source>
        <dbReference type="ARBA" id="ARBA00022741"/>
    </source>
</evidence>
<evidence type="ECO:0000256" key="1">
    <source>
        <dbReference type="ARBA" id="ARBA00012513"/>
    </source>
</evidence>
<evidence type="ECO:0000256" key="2">
    <source>
        <dbReference type="ARBA" id="ARBA00022527"/>
    </source>
</evidence>
<dbReference type="OrthoDB" id="9762169at2"/>
<dbReference type="CDD" id="cd14014">
    <property type="entry name" value="STKc_PknB_like"/>
    <property type="match status" value="1"/>
</dbReference>
<dbReference type="RefSeq" id="WP_051238578.1">
    <property type="nucleotide sequence ID" value="NZ_LR134473.1"/>
</dbReference>
<keyword evidence="11" id="KW-1185">Reference proteome</keyword>
<dbReference type="PROSITE" id="PS50011">
    <property type="entry name" value="PROTEIN_KINASE_DOM"/>
    <property type="match status" value="1"/>
</dbReference>
<feature type="domain" description="Protein kinase" evidence="9">
    <location>
        <begin position="19"/>
        <end position="279"/>
    </location>
</feature>
<organism evidence="10 11">
    <name type="scientific">Acidipropionibacterium jensenii</name>
    <dbReference type="NCBI Taxonomy" id="1749"/>
    <lineage>
        <taxon>Bacteria</taxon>
        <taxon>Bacillati</taxon>
        <taxon>Actinomycetota</taxon>
        <taxon>Actinomycetes</taxon>
        <taxon>Propionibacteriales</taxon>
        <taxon>Propionibacteriaceae</taxon>
        <taxon>Acidipropionibacterium</taxon>
    </lineage>
</organism>
<accession>A0A3S4WVE8</accession>